<comment type="similarity">
    <text evidence="6">Belongs to the DarT ADP-ribosyltransferase family.</text>
</comment>
<protein>
    <recommendedName>
        <fullName evidence="7">DarT domain-containing protein</fullName>
    </recommendedName>
</protein>
<evidence type="ECO:0000256" key="5">
    <source>
        <dbReference type="ARBA" id="ARBA00023125"/>
    </source>
</evidence>
<gene>
    <name evidence="8" type="ORF">CO666_30080</name>
</gene>
<dbReference type="InterPro" id="IPR029494">
    <property type="entry name" value="DarT"/>
</dbReference>
<evidence type="ECO:0000256" key="4">
    <source>
        <dbReference type="ARBA" id="ARBA00022695"/>
    </source>
</evidence>
<dbReference type="GO" id="GO:0016757">
    <property type="term" value="F:glycosyltransferase activity"/>
    <property type="evidence" value="ECO:0007669"/>
    <property type="project" value="UniProtKB-KW"/>
</dbReference>
<dbReference type="Proteomes" id="UP000220768">
    <property type="component" value="Unassembled WGS sequence"/>
</dbReference>
<keyword evidence="5 6" id="KW-0238">DNA-binding</keyword>
<sequence length="321" mass="36375">MPITLARAQQHVKEQAGRLTANRASWPHFLYHACDVTTAINIVRYNELRCRNNATDFLDVANGGALNIFDGAHSCARLYFRPKNGFHFRTEGIKCIADQWRLPNHMSIPVMFLFDFISVITLLGAKFSSGNVQRSKTFLDGDAAFNQLDFDAIYHDAPTNSDNKEYITNMRMSEVSVEGHVPLTPHLRGIVFRTQSDMQTFEYLLEQAGIACPYKLIVERARGTLFLARALYLNDLSFAGNTISLTFNFPTDFSPPDRIYKVIINQTVGDSNKTYDKSVELRATTFNVTNYDPDPSGVWFIKLEDQLAFNGRLQTQASELF</sequence>
<feature type="domain" description="DarT" evidence="7">
    <location>
        <begin position="28"/>
        <end position="226"/>
    </location>
</feature>
<reference evidence="8 9" key="1">
    <citation type="submission" date="2017-09" db="EMBL/GenBank/DDBJ databases">
        <title>Comparative genomics of rhizobia isolated from Phaseolus vulgaris in China.</title>
        <authorList>
            <person name="Tong W."/>
        </authorList>
    </citation>
    <scope>NUCLEOTIDE SEQUENCE [LARGE SCALE GENOMIC DNA]</scope>
    <source>
        <strain evidence="8 9">C5</strain>
    </source>
</reference>
<comment type="caution">
    <text evidence="8">The sequence shown here is derived from an EMBL/GenBank/DDBJ whole genome shotgun (WGS) entry which is preliminary data.</text>
</comment>
<dbReference type="RefSeq" id="WP_097615669.1">
    <property type="nucleotide sequence ID" value="NZ_NWSV01000035.1"/>
</dbReference>
<organism evidence="8 9">
    <name type="scientific">Rhizobium chutanense</name>
    <dbReference type="NCBI Taxonomy" id="2035448"/>
    <lineage>
        <taxon>Bacteria</taxon>
        <taxon>Pseudomonadati</taxon>
        <taxon>Pseudomonadota</taxon>
        <taxon>Alphaproteobacteria</taxon>
        <taxon>Hyphomicrobiales</taxon>
        <taxon>Rhizobiaceae</taxon>
        <taxon>Rhizobium/Agrobacterium group</taxon>
        <taxon>Rhizobium</taxon>
    </lineage>
</organism>
<dbReference type="AlphaFoldDB" id="A0A2A6J3V3"/>
<evidence type="ECO:0000256" key="6">
    <source>
        <dbReference type="PROSITE-ProRule" id="PRU01362"/>
    </source>
</evidence>
<keyword evidence="3" id="KW-0808">Transferase</keyword>
<evidence type="ECO:0000256" key="1">
    <source>
        <dbReference type="ARBA" id="ARBA00022649"/>
    </source>
</evidence>
<keyword evidence="2" id="KW-0328">Glycosyltransferase</keyword>
<dbReference type="PROSITE" id="PS52018">
    <property type="entry name" value="DART"/>
    <property type="match status" value="1"/>
</dbReference>
<dbReference type="Pfam" id="PF14487">
    <property type="entry name" value="DarT"/>
    <property type="match status" value="1"/>
</dbReference>
<keyword evidence="9" id="KW-1185">Reference proteome</keyword>
<evidence type="ECO:0000313" key="9">
    <source>
        <dbReference type="Proteomes" id="UP000220768"/>
    </source>
</evidence>
<comment type="caution">
    <text evidence="6">Lacks conserved residue(s) required for the propagation of feature annotation.</text>
</comment>
<name>A0A2A6J3V3_9HYPH</name>
<accession>A0A2A6J3V3</accession>
<evidence type="ECO:0000259" key="7">
    <source>
        <dbReference type="PROSITE" id="PS52018"/>
    </source>
</evidence>
<keyword evidence="1 6" id="KW-1277">Toxin-antitoxin system</keyword>
<proteinExistence type="inferred from homology"/>
<evidence type="ECO:0000313" key="8">
    <source>
        <dbReference type="EMBL" id="PDT00547.1"/>
    </source>
</evidence>
<dbReference type="GO" id="GO:0003677">
    <property type="term" value="F:DNA binding"/>
    <property type="evidence" value="ECO:0007669"/>
    <property type="project" value="UniProtKB-UniRule"/>
</dbReference>
<evidence type="ECO:0000256" key="2">
    <source>
        <dbReference type="ARBA" id="ARBA00022676"/>
    </source>
</evidence>
<evidence type="ECO:0000256" key="3">
    <source>
        <dbReference type="ARBA" id="ARBA00022679"/>
    </source>
</evidence>
<dbReference type="EMBL" id="NWSV01000035">
    <property type="protein sequence ID" value="PDT00547.1"/>
    <property type="molecule type" value="Genomic_DNA"/>
</dbReference>
<keyword evidence="4" id="KW-0548">Nucleotidyltransferase</keyword>
<dbReference type="GO" id="GO:0016779">
    <property type="term" value="F:nucleotidyltransferase activity"/>
    <property type="evidence" value="ECO:0007669"/>
    <property type="project" value="UniProtKB-KW"/>
</dbReference>